<dbReference type="HOGENOM" id="CLU_149308_1_0_9"/>
<dbReference type="PATRIC" id="fig|1036673.3.peg.160"/>
<dbReference type="PANTHER" id="PTHR37827:SF1">
    <property type="entry name" value="HNH DOMAIN-CONTAINING PROTEIN"/>
    <property type="match status" value="1"/>
</dbReference>
<sequence>MSKKKNPKPTLGRCELCLREDVETTEHHLTPKERGGTFLGTADLCIPCHKQIHALFTNEELAAGLNTLESLRANETVAGFLRWIRKQPPTALPRVRKSQHVRGKR</sequence>
<evidence type="ECO:0000313" key="1">
    <source>
        <dbReference type="EMBL" id="AEI38822.1"/>
    </source>
</evidence>
<accession>F8FKW2</accession>
<dbReference type="PANTHER" id="PTHR37827">
    <property type="entry name" value="TUDOR DOMAIN-CONTAINING PROTEIN"/>
    <property type="match status" value="1"/>
</dbReference>
<protein>
    <submittedName>
        <fullName evidence="1">YisB</fullName>
    </submittedName>
</protein>
<dbReference type="KEGG" id="pms:KNP414_00171"/>
<dbReference type="EMBL" id="CP002869">
    <property type="protein sequence ID" value="AEI38822.1"/>
    <property type="molecule type" value="Genomic_DNA"/>
</dbReference>
<proteinExistence type="predicted"/>
<reference evidence="2" key="1">
    <citation type="submission" date="2011-06" db="EMBL/GenBank/DDBJ databases">
        <title>Complete genome sequence of Paenibacillus mucilaginosus KNP414.</title>
        <authorList>
            <person name="Wang J."/>
            <person name="Hu S."/>
            <person name="Hu X."/>
            <person name="Zhang B."/>
            <person name="Dong D."/>
            <person name="Zhang S."/>
            <person name="Zhao K."/>
            <person name="Wu D."/>
        </authorList>
    </citation>
    <scope>NUCLEOTIDE SEQUENCE [LARGE SCALE GENOMIC DNA]</scope>
    <source>
        <strain evidence="2">KNP414</strain>
    </source>
</reference>
<name>F8FKW2_PAEMK</name>
<dbReference type="AlphaFoldDB" id="F8FKW2"/>
<evidence type="ECO:0000313" key="2">
    <source>
        <dbReference type="Proteomes" id="UP000006620"/>
    </source>
</evidence>
<dbReference type="RefSeq" id="WP_013913988.1">
    <property type="nucleotide sequence ID" value="NC_015690.1"/>
</dbReference>
<reference evidence="1 2" key="2">
    <citation type="journal article" date="2013" name="Genome Announc.">
        <title>Genome Sequence of Growth-Improving Paenibacillus mucilaginosus Strain KNP414.</title>
        <authorList>
            <person name="Lu J.J."/>
            <person name="Wang J.F."/>
            <person name="Hu X.F."/>
        </authorList>
    </citation>
    <scope>NUCLEOTIDE SEQUENCE [LARGE SCALE GENOMIC DNA]</scope>
    <source>
        <strain evidence="1 2">KNP414</strain>
    </source>
</reference>
<dbReference type="Proteomes" id="UP000006620">
    <property type="component" value="Chromosome"/>
</dbReference>
<gene>
    <name evidence="1" type="primary">yisB</name>
    <name evidence="1" type="ordered locus">KNP414_00171</name>
</gene>
<organism evidence="1 2">
    <name type="scientific">Paenibacillus mucilaginosus (strain KNP414)</name>
    <dbReference type="NCBI Taxonomy" id="1036673"/>
    <lineage>
        <taxon>Bacteria</taxon>
        <taxon>Bacillati</taxon>
        <taxon>Bacillota</taxon>
        <taxon>Bacilli</taxon>
        <taxon>Bacillales</taxon>
        <taxon>Paenibacillaceae</taxon>
        <taxon>Paenibacillus</taxon>
    </lineage>
</organism>